<dbReference type="SUPFAM" id="SSF48484">
    <property type="entry name" value="Lipoxigenase"/>
    <property type="match status" value="1"/>
</dbReference>
<dbReference type="Gene3D" id="3.10.450.60">
    <property type="match status" value="1"/>
</dbReference>
<evidence type="ECO:0000313" key="5">
    <source>
        <dbReference type="Proteomes" id="UP001185092"/>
    </source>
</evidence>
<dbReference type="GO" id="GO:0034440">
    <property type="term" value="P:lipid oxidation"/>
    <property type="evidence" value="ECO:0007669"/>
    <property type="project" value="InterPro"/>
</dbReference>
<evidence type="ECO:0000313" key="4">
    <source>
        <dbReference type="EMBL" id="MDR6241395.1"/>
    </source>
</evidence>
<dbReference type="InterPro" id="IPR000907">
    <property type="entry name" value="LipOase"/>
</dbReference>
<dbReference type="GO" id="GO:0046872">
    <property type="term" value="F:metal ion binding"/>
    <property type="evidence" value="ECO:0007669"/>
    <property type="project" value="UniProtKB-KW"/>
</dbReference>
<dbReference type="InterPro" id="IPR036226">
    <property type="entry name" value="LipOase_C_sf"/>
</dbReference>
<sequence length="613" mass="69619">MENKLDIKRLPLHLFFPNLPAIPFDLKETAITLIKLIGRAQETKQAQIGLSNEYTIKGKTANAYSFLYGGKAMDHRESELKRLQSELMQSNDSILKNIDLVINKLKLDENDCDPEDSLTHLSLDQASQYSISWSSYGNTHRDASKELLSHWASSLTNAQEATKQFFPNIASFGIAYNLMITQKVTAKNIQKLKADYKEHWSEKVNQLYEKGLLYVIDMSIYKMLKVNTVNNSERFTPASFIWLEQDPNTLELTPFAIHISGKDNTNATFFELGKCTDSAWVYALQAAKTSVTVFGIWSGHVYQWHIVTAAMIQSMFDNINSQHPIYKLLAPQSSSLIGFDNVLLLLWKEIAPPTSIATSFEFLELSNAYAKNRDFFDDDPANTLESLGISEKDFSLNTPWDKYPIIAYALDVWRIVSEYANQFVDNTYSNDQDIINDQELQNWIKSCGDKKEGNMQGLPSMNSKANLKSVLTSFLYRISIHGISRMENTANPALTFVGNFPPCLQKSEIPNPNDEISANELLEYLPNTGTIGQMVTFYYTFIYSAPYNSLLPVKGIQDQLFFGEDPQSPNNIALLQFRASMKEFMNAYTQNSNLKSMPVSETQIHQWPMDIET</sequence>
<dbReference type="PROSITE" id="PS51393">
    <property type="entry name" value="LIPOXYGENASE_3"/>
    <property type="match status" value="1"/>
</dbReference>
<dbReference type="InterPro" id="IPR013819">
    <property type="entry name" value="LipOase_C"/>
</dbReference>
<proteinExistence type="predicted"/>
<keyword evidence="2" id="KW-0560">Oxidoreductase</keyword>
<reference evidence="4" key="1">
    <citation type="submission" date="2023-07" db="EMBL/GenBank/DDBJ databases">
        <title>Genomic Encyclopedia of Type Strains, Phase IV (KMG-IV): sequencing the most valuable type-strain genomes for metagenomic binning, comparative biology and taxonomic classification.</title>
        <authorList>
            <person name="Goeker M."/>
        </authorList>
    </citation>
    <scope>NUCLEOTIDE SEQUENCE</scope>
    <source>
        <strain evidence="4">DSM 26174</strain>
    </source>
</reference>
<dbReference type="GO" id="GO:0016702">
    <property type="term" value="F:oxidoreductase activity, acting on single donors with incorporation of molecular oxygen, incorporation of two atoms of oxygen"/>
    <property type="evidence" value="ECO:0007669"/>
    <property type="project" value="InterPro"/>
</dbReference>
<evidence type="ECO:0000256" key="1">
    <source>
        <dbReference type="ARBA" id="ARBA00022723"/>
    </source>
</evidence>
<keyword evidence="1" id="KW-0479">Metal-binding</keyword>
<dbReference type="Gene3D" id="1.20.245.10">
    <property type="entry name" value="Lipoxygenase-1, Domain 5"/>
    <property type="match status" value="1"/>
</dbReference>
<dbReference type="Proteomes" id="UP001185092">
    <property type="component" value="Unassembled WGS sequence"/>
</dbReference>
<organism evidence="4 5">
    <name type="scientific">Aureibacter tunicatorum</name>
    <dbReference type="NCBI Taxonomy" id="866807"/>
    <lineage>
        <taxon>Bacteria</taxon>
        <taxon>Pseudomonadati</taxon>
        <taxon>Bacteroidota</taxon>
        <taxon>Cytophagia</taxon>
        <taxon>Cytophagales</taxon>
        <taxon>Persicobacteraceae</taxon>
        <taxon>Aureibacter</taxon>
    </lineage>
</organism>
<gene>
    <name evidence="4" type="ORF">HNQ88_004482</name>
</gene>
<name>A0AAE3XSW0_9BACT</name>
<feature type="domain" description="Lipoxygenase" evidence="3">
    <location>
        <begin position="204"/>
        <end position="481"/>
    </location>
</feature>
<accession>A0AAE3XSW0</accession>
<dbReference type="Pfam" id="PF00305">
    <property type="entry name" value="Lipoxygenase"/>
    <property type="match status" value="1"/>
</dbReference>
<dbReference type="AlphaFoldDB" id="A0AAE3XSW0"/>
<evidence type="ECO:0000256" key="2">
    <source>
        <dbReference type="ARBA" id="ARBA00023002"/>
    </source>
</evidence>
<evidence type="ECO:0000259" key="3">
    <source>
        <dbReference type="PROSITE" id="PS51393"/>
    </source>
</evidence>
<dbReference type="EMBL" id="JAVDQD010000008">
    <property type="protein sequence ID" value="MDR6241395.1"/>
    <property type="molecule type" value="Genomic_DNA"/>
</dbReference>
<dbReference type="RefSeq" id="WP_309942117.1">
    <property type="nucleotide sequence ID" value="NZ_AP025306.1"/>
</dbReference>
<comment type="caution">
    <text evidence="4">The sequence shown here is derived from an EMBL/GenBank/DDBJ whole genome shotgun (WGS) entry which is preliminary data.</text>
</comment>
<keyword evidence="5" id="KW-1185">Reference proteome</keyword>
<protein>
    <recommendedName>
        <fullName evidence="3">Lipoxygenase domain-containing protein</fullName>
    </recommendedName>
</protein>
<dbReference type="PANTHER" id="PTHR11771">
    <property type="entry name" value="LIPOXYGENASE"/>
    <property type="match status" value="1"/>
</dbReference>